<comment type="caution">
    <text evidence="6">The sequence shown here is derived from an EMBL/GenBank/DDBJ whole genome shotgun (WGS) entry which is preliminary data.</text>
</comment>
<feature type="domain" description="Helicase ATP-binding" evidence="4">
    <location>
        <begin position="25"/>
        <end position="221"/>
    </location>
</feature>
<evidence type="ECO:0000259" key="4">
    <source>
        <dbReference type="PROSITE" id="PS51192"/>
    </source>
</evidence>
<dbReference type="Proteomes" id="UP000411588">
    <property type="component" value="Unassembled WGS sequence"/>
</dbReference>
<evidence type="ECO:0000256" key="2">
    <source>
        <dbReference type="ARBA" id="ARBA00022801"/>
    </source>
</evidence>
<keyword evidence="2" id="KW-0378">Hydrolase</keyword>
<dbReference type="InterPro" id="IPR027417">
    <property type="entry name" value="P-loop_NTPase"/>
</dbReference>
<protein>
    <submittedName>
        <fullName evidence="6">DEAD/DEAH box helicase</fullName>
    </submittedName>
</protein>
<dbReference type="InterPro" id="IPR014001">
    <property type="entry name" value="Helicase_ATP-bd"/>
</dbReference>
<reference evidence="6 7" key="1">
    <citation type="submission" date="2019-02" db="EMBL/GenBank/DDBJ databases">
        <authorList>
            <consortium name="Pathogen Informatics"/>
        </authorList>
    </citation>
    <scope>NUCLEOTIDE SEQUENCE [LARGE SCALE GENOMIC DNA]</scope>
    <source>
        <strain evidence="7">clo34</strain>
    </source>
</reference>
<dbReference type="Gene3D" id="3.40.50.300">
    <property type="entry name" value="P-loop containing nucleotide triphosphate hydrolases"/>
    <property type="match status" value="2"/>
</dbReference>
<evidence type="ECO:0000256" key="3">
    <source>
        <dbReference type="ARBA" id="ARBA00022840"/>
    </source>
</evidence>
<dbReference type="Pfam" id="PF00271">
    <property type="entry name" value="Helicase_C"/>
    <property type="match status" value="1"/>
</dbReference>
<feature type="domain" description="Helicase C-terminal" evidence="5">
    <location>
        <begin position="276"/>
        <end position="447"/>
    </location>
</feature>
<dbReference type="RefSeq" id="WP_022618244.1">
    <property type="nucleotide sequence ID" value="NZ_CAADAB010000034.1"/>
</dbReference>
<dbReference type="EMBL" id="CAADAN010000036">
    <property type="protein sequence ID" value="VFD36779.1"/>
    <property type="molecule type" value="Genomic_DNA"/>
</dbReference>
<evidence type="ECO:0000313" key="6">
    <source>
        <dbReference type="EMBL" id="VFD36779.1"/>
    </source>
</evidence>
<dbReference type="PROSITE" id="PS51192">
    <property type="entry name" value="HELICASE_ATP_BIND_1"/>
    <property type="match status" value="1"/>
</dbReference>
<dbReference type="GO" id="GO:0005524">
    <property type="term" value="F:ATP binding"/>
    <property type="evidence" value="ECO:0007669"/>
    <property type="project" value="UniProtKB-KW"/>
</dbReference>
<proteinExistence type="predicted"/>
<evidence type="ECO:0000313" key="7">
    <source>
        <dbReference type="Proteomes" id="UP000411588"/>
    </source>
</evidence>
<evidence type="ECO:0000259" key="5">
    <source>
        <dbReference type="PROSITE" id="PS51194"/>
    </source>
</evidence>
<dbReference type="GO" id="GO:0003677">
    <property type="term" value="F:DNA binding"/>
    <property type="evidence" value="ECO:0007669"/>
    <property type="project" value="InterPro"/>
</dbReference>
<gene>
    <name evidence="6" type="ORF">SAMEA1402399_04193</name>
</gene>
<name>A0AB74QJN8_CLODI</name>
<keyword evidence="3" id="KW-0067">ATP-binding</keyword>
<keyword evidence="1" id="KW-0547">Nucleotide-binding</keyword>
<dbReference type="GO" id="GO:0016787">
    <property type="term" value="F:hydrolase activity"/>
    <property type="evidence" value="ECO:0007669"/>
    <property type="project" value="UniProtKB-KW"/>
</dbReference>
<keyword evidence="6" id="KW-0347">Helicase</keyword>
<dbReference type="SMART" id="SM00490">
    <property type="entry name" value="HELICc"/>
    <property type="match status" value="1"/>
</dbReference>
<dbReference type="PROSITE" id="PS51194">
    <property type="entry name" value="HELICASE_CTER"/>
    <property type="match status" value="1"/>
</dbReference>
<dbReference type="GO" id="GO:0004386">
    <property type="term" value="F:helicase activity"/>
    <property type="evidence" value="ECO:0007669"/>
    <property type="project" value="UniProtKB-KW"/>
</dbReference>
<organism evidence="6 7">
    <name type="scientific">Clostridioides difficile</name>
    <name type="common">Peptoclostridium difficile</name>
    <dbReference type="NCBI Taxonomy" id="1496"/>
    <lineage>
        <taxon>Bacteria</taxon>
        <taxon>Bacillati</taxon>
        <taxon>Bacillota</taxon>
        <taxon>Clostridia</taxon>
        <taxon>Peptostreptococcales</taxon>
        <taxon>Peptostreptococcaceae</taxon>
        <taxon>Clostridioides</taxon>
    </lineage>
</organism>
<accession>A0AB74QJN8</accession>
<dbReference type="PANTHER" id="PTHR24031">
    <property type="entry name" value="RNA HELICASE"/>
    <property type="match status" value="1"/>
</dbReference>
<evidence type="ECO:0000256" key="1">
    <source>
        <dbReference type="ARBA" id="ARBA00022741"/>
    </source>
</evidence>
<dbReference type="InterPro" id="IPR001650">
    <property type="entry name" value="Helicase_C-like"/>
</dbReference>
<dbReference type="InterPro" id="IPR006935">
    <property type="entry name" value="Helicase/UvrB_N"/>
</dbReference>
<dbReference type="AlphaFoldDB" id="A0AB74QJN8"/>
<dbReference type="SUPFAM" id="SSF52540">
    <property type="entry name" value="P-loop containing nucleoside triphosphate hydrolases"/>
    <property type="match status" value="1"/>
</dbReference>
<dbReference type="Pfam" id="PF04851">
    <property type="entry name" value="ResIII"/>
    <property type="match status" value="1"/>
</dbReference>
<sequence length="617" mass="73298">MEKLNLEWVTDIIGEDYKKWNMEDRHIINNRNNVFIETQTGTGKTKFIIDKIVPLVNQSIRNKRKLNLLIICNRINLKRQVKLELLKSNLDLYEFDKDIKKICNSDNTENNIKETFQILDKLSKITNGITIMSYQQLGEIIYYNNFYCNQHKNNLNFFDFIVFDECHFMLSDLEFNTKCNLIFNELVLKEYSNSFRIFLSATLYELKNAIDFNARLENSRGEARKNNCNFNIYTFFNQYISLNHTNNFKEKTNLNNEYEFSTGRDYSYLDVKYFKNIEDIIILLKNHFSANKDKWLIFVSKIKDAQYIKERLKSEKISIEIFKSGSNTKEAENIVHNSSFECDVLISTKVLDNGINLKDKSIRNLVVMELDKTTFIQEIGRIRVDIKNPHKINLFIPMKNKKTFSFLKRRYDYKVKKIEKFSNSTTEFYREHNLNFQSVPQELFYLYGYANTQLIWAINPLGLYKLAESIKFTDEMIKKFTGEPKVIEHSKNVKVNNPNPTPPDNFAFVKKQLEWLGLENTFNEANLINLDSEIVDSKEITILKNYLDKNLDKKLYKDEQQELSNFITEELKTVYTKKDYRTKKLNLKTINKILLENNLLYKIERSKGCSYWIIYKS</sequence>
<dbReference type="SMART" id="SM00487">
    <property type="entry name" value="DEXDc"/>
    <property type="match status" value="1"/>
</dbReference>